<dbReference type="InterPro" id="IPR036938">
    <property type="entry name" value="PAP2/HPO_sf"/>
</dbReference>
<organism evidence="3 4">
    <name type="scientific">Dyadobacter sandarakinus</name>
    <dbReference type="NCBI Taxonomy" id="2747268"/>
    <lineage>
        <taxon>Bacteria</taxon>
        <taxon>Pseudomonadati</taxon>
        <taxon>Bacteroidota</taxon>
        <taxon>Cytophagia</taxon>
        <taxon>Cytophagales</taxon>
        <taxon>Spirosomataceae</taxon>
        <taxon>Dyadobacter</taxon>
    </lineage>
</organism>
<gene>
    <name evidence="3" type="ORF">HWI92_13110</name>
</gene>
<dbReference type="SUPFAM" id="SSF48317">
    <property type="entry name" value="Acid phosphatase/Vanadium-dependent haloperoxidase"/>
    <property type="match status" value="1"/>
</dbReference>
<feature type="chain" id="PRO_5046405222" evidence="1">
    <location>
        <begin position="19"/>
        <end position="435"/>
    </location>
</feature>
<evidence type="ECO:0000313" key="3">
    <source>
        <dbReference type="EMBL" id="QRR01782.1"/>
    </source>
</evidence>
<dbReference type="Proteomes" id="UP000612680">
    <property type="component" value="Chromosome"/>
</dbReference>
<feature type="domain" description="Phosphatidic acid phosphatase type 2/haloperoxidase" evidence="2">
    <location>
        <begin position="294"/>
        <end position="408"/>
    </location>
</feature>
<protein>
    <submittedName>
        <fullName evidence="3">Vanadium-dependent haloperoxidase</fullName>
    </submittedName>
</protein>
<dbReference type="InterPro" id="IPR052559">
    <property type="entry name" value="V-haloperoxidase"/>
</dbReference>
<dbReference type="EMBL" id="CP056775">
    <property type="protein sequence ID" value="QRR01782.1"/>
    <property type="molecule type" value="Genomic_DNA"/>
</dbReference>
<feature type="signal peptide" evidence="1">
    <location>
        <begin position="1"/>
        <end position="18"/>
    </location>
</feature>
<evidence type="ECO:0000256" key="1">
    <source>
        <dbReference type="SAM" id="SignalP"/>
    </source>
</evidence>
<evidence type="ECO:0000313" key="4">
    <source>
        <dbReference type="Proteomes" id="UP000612680"/>
    </source>
</evidence>
<dbReference type="Gene3D" id="1.10.606.20">
    <property type="match status" value="1"/>
</dbReference>
<accession>A0ABX7I8I7</accession>
<dbReference type="PANTHER" id="PTHR34599">
    <property type="entry name" value="PEROXIDASE-RELATED"/>
    <property type="match status" value="1"/>
</dbReference>
<dbReference type="RefSeq" id="WP_204655760.1">
    <property type="nucleotide sequence ID" value="NZ_CP056775.1"/>
</dbReference>
<proteinExistence type="predicted"/>
<reference evidence="3 4" key="1">
    <citation type="submission" date="2020-06" db="EMBL/GenBank/DDBJ databases">
        <title>Dyadobacter sandarakinus sp. nov., isolated from the soil of the Arctic Yellow River Station.</title>
        <authorList>
            <person name="Zhang Y."/>
            <person name="Peng F."/>
        </authorList>
    </citation>
    <scope>NUCLEOTIDE SEQUENCE [LARGE SCALE GENOMIC DNA]</scope>
    <source>
        <strain evidence="3 4">Q3-56</strain>
    </source>
</reference>
<dbReference type="CDD" id="cd03398">
    <property type="entry name" value="PAP2_haloperoxidase"/>
    <property type="match status" value="1"/>
</dbReference>
<sequence length="435" mass="49054">MRKYVLLVLLLAGQAVQAAQDLKAHLQPAVFSVTMVMIHDVVNPPAASRFYTYCLMGAYEISSWHNRDIVAPTRFIKSIAPFSIEAKDYNYQIAALYCILETGRLILPSGYMLEEDQKKLVIALLREKFSQSEIDKSIAAAREVAQKIASYAATDGYLSLSTRVRYRPKKGDAYWYPTPPGYIEGIEPHWKTIRPMLIDSSSQFAPPPPVAFSRDSTSAFFKLTYEVYKTGRDLTEQQRFIASYWDCNPFAINTSGHMSIGFKKISPGGHWMNITGIAVAKSSMGLDKGILVHALAAATLMDAFISCWDEKYRSSRIRPETVINRYIDPKWQPLLQTPPFPEYTSGHSVISTAVSELLTYLLGDHFAFRDDTEVIFDLPARDFRSFRLAAEEAAISRLYGGIHYRDAIEKGQEQGRQVGMYIIELLKKNGIKPVI</sequence>
<dbReference type="PANTHER" id="PTHR34599:SF2">
    <property type="entry name" value="TRAF-TYPE DOMAIN-CONTAINING PROTEIN"/>
    <property type="match status" value="1"/>
</dbReference>
<name>A0ABX7I8I7_9BACT</name>
<dbReference type="InterPro" id="IPR000326">
    <property type="entry name" value="PAP2/HPO"/>
</dbReference>
<dbReference type="Pfam" id="PF01569">
    <property type="entry name" value="PAP2"/>
    <property type="match status" value="1"/>
</dbReference>
<evidence type="ECO:0000259" key="2">
    <source>
        <dbReference type="Pfam" id="PF01569"/>
    </source>
</evidence>
<keyword evidence="1" id="KW-0732">Signal</keyword>
<keyword evidence="4" id="KW-1185">Reference proteome</keyword>